<gene>
    <name evidence="6" type="primary">dgoA_1</name>
    <name evidence="6" type="ORF">ERS132440_00772</name>
</gene>
<dbReference type="InterPro" id="IPR013785">
    <property type="entry name" value="Aldolase_TIM"/>
</dbReference>
<dbReference type="EC" id="4.1.2.14" evidence="6"/>
<evidence type="ECO:0000256" key="4">
    <source>
        <dbReference type="ARBA" id="ARBA00023239"/>
    </source>
</evidence>
<dbReference type="NCBIfam" id="NF005119">
    <property type="entry name" value="PRK06552.1"/>
    <property type="match status" value="1"/>
</dbReference>
<evidence type="ECO:0000313" key="6">
    <source>
        <dbReference type="EMBL" id="CYV47366.1"/>
    </source>
</evidence>
<dbReference type="GO" id="GO:0008674">
    <property type="term" value="F:2-dehydro-3-deoxy-6-phosphogalactonate aldolase activity"/>
    <property type="evidence" value="ECO:0007669"/>
    <property type="project" value="UniProtKB-EC"/>
</dbReference>
<dbReference type="Pfam" id="PF01081">
    <property type="entry name" value="Aldolase"/>
    <property type="match status" value="1"/>
</dbReference>
<dbReference type="EC" id="4.1.2.21" evidence="6"/>
<organism evidence="6 7">
    <name type="scientific">Streptococcus suis</name>
    <dbReference type="NCBI Taxonomy" id="1307"/>
    <lineage>
        <taxon>Bacteria</taxon>
        <taxon>Bacillati</taxon>
        <taxon>Bacillota</taxon>
        <taxon>Bacilli</taxon>
        <taxon>Lactobacillales</taxon>
        <taxon>Streptococcaceae</taxon>
        <taxon>Streptococcus</taxon>
    </lineage>
</organism>
<evidence type="ECO:0000256" key="3">
    <source>
        <dbReference type="ARBA" id="ARBA00011233"/>
    </source>
</evidence>
<dbReference type="GO" id="GO:0008675">
    <property type="term" value="F:2-dehydro-3-deoxy-phosphogluconate aldolase activity"/>
    <property type="evidence" value="ECO:0007669"/>
    <property type="project" value="UniProtKB-EC"/>
</dbReference>
<sequence>MTLYDKGEKMSPSQIISKLKEQGLVVVVRGDDKEVGFKTAQACIAGGITAIEVAYTNPDANMIITELSRCHKDDVSVLIGAGTVLDSVTARQAIMAGASYIVSPSFNIEVAKICHLYAVPYLPGCMTLTEITNALEAGCEMVKLFPGSVLGTNYITAIKGPLPHVSIMVTGGVKLNNVSEWFNAGAIVLGIGGEFNQLATKGEFGTIQELASSYTSVRDKMK</sequence>
<reference evidence="6 7" key="1">
    <citation type="submission" date="2016-02" db="EMBL/GenBank/DDBJ databases">
        <authorList>
            <consortium name="Pathogen Informatics"/>
        </authorList>
    </citation>
    <scope>NUCLEOTIDE SEQUENCE [LARGE SCALE GENOMIC DNA]</scope>
    <source>
        <strain evidence="6 7">LSS78</strain>
    </source>
</reference>
<dbReference type="PANTHER" id="PTHR30246:SF1">
    <property type="entry name" value="2-DEHYDRO-3-DEOXY-6-PHOSPHOGALACTONATE ALDOLASE-RELATED"/>
    <property type="match status" value="1"/>
</dbReference>
<dbReference type="PANTHER" id="PTHR30246">
    <property type="entry name" value="2-KETO-3-DEOXY-6-PHOSPHOGLUCONATE ALDOLASE"/>
    <property type="match status" value="1"/>
</dbReference>
<protein>
    <submittedName>
        <fullName evidence="6">Keto-hydroxyglutarate-aldolase/keto-deoxy-phosphogluconate aldolase</fullName>
        <ecNumber evidence="6">4.1.2.14</ecNumber>
        <ecNumber evidence="6">4.1.2.21</ecNumber>
    </submittedName>
</protein>
<keyword evidence="5" id="KW-0119">Carbohydrate metabolism</keyword>
<evidence type="ECO:0000256" key="1">
    <source>
        <dbReference type="ARBA" id="ARBA00004761"/>
    </source>
</evidence>
<dbReference type="EMBL" id="FIIB01000005">
    <property type="protein sequence ID" value="CYV47366.1"/>
    <property type="molecule type" value="Genomic_DNA"/>
</dbReference>
<dbReference type="AlphaFoldDB" id="A0A0Z8J4S5"/>
<proteinExistence type="inferred from homology"/>
<accession>A0A0Z8J4S5</accession>
<dbReference type="CDD" id="cd00452">
    <property type="entry name" value="KDPG_aldolase"/>
    <property type="match status" value="1"/>
</dbReference>
<comment type="pathway">
    <text evidence="1">Carbohydrate acid metabolism.</text>
</comment>
<evidence type="ECO:0000256" key="2">
    <source>
        <dbReference type="ARBA" id="ARBA00006906"/>
    </source>
</evidence>
<name>A0A0Z8J4S5_STRSU</name>
<comment type="similarity">
    <text evidence="2">Belongs to the KHG/KDPG aldolase family.</text>
</comment>
<comment type="subunit">
    <text evidence="3">Homotrimer.</text>
</comment>
<evidence type="ECO:0000256" key="5">
    <source>
        <dbReference type="ARBA" id="ARBA00023277"/>
    </source>
</evidence>
<dbReference type="SUPFAM" id="SSF51569">
    <property type="entry name" value="Aldolase"/>
    <property type="match status" value="1"/>
</dbReference>
<dbReference type="Gene3D" id="3.20.20.70">
    <property type="entry name" value="Aldolase class I"/>
    <property type="match status" value="1"/>
</dbReference>
<dbReference type="NCBIfam" id="TIGR01182">
    <property type="entry name" value="eda"/>
    <property type="match status" value="1"/>
</dbReference>
<evidence type="ECO:0000313" key="7">
    <source>
        <dbReference type="Proteomes" id="UP000074356"/>
    </source>
</evidence>
<dbReference type="Proteomes" id="UP000074356">
    <property type="component" value="Unassembled WGS sequence"/>
</dbReference>
<keyword evidence="4 6" id="KW-0456">Lyase</keyword>
<dbReference type="InterPro" id="IPR000887">
    <property type="entry name" value="Aldlse_KDPG_KHG"/>
</dbReference>